<name>A0A552UWE0_9FLAO</name>
<dbReference type="InterPro" id="IPR036390">
    <property type="entry name" value="WH_DNA-bd_sf"/>
</dbReference>
<dbReference type="SUPFAM" id="SSF46785">
    <property type="entry name" value="Winged helix' DNA-binding domain"/>
    <property type="match status" value="1"/>
</dbReference>
<dbReference type="Gene3D" id="1.10.10.10">
    <property type="entry name" value="Winged helix-like DNA-binding domain superfamily/Winged helix DNA-binding domain"/>
    <property type="match status" value="1"/>
</dbReference>
<keyword evidence="2" id="KW-1185">Reference proteome</keyword>
<gene>
    <name evidence="1" type="ORF">FMM05_16870</name>
</gene>
<dbReference type="OrthoDB" id="1807857at2"/>
<organism evidence="1 2">
    <name type="scientific">Flavobacterium zepuense</name>
    <dbReference type="NCBI Taxonomy" id="2593302"/>
    <lineage>
        <taxon>Bacteria</taxon>
        <taxon>Pseudomonadati</taxon>
        <taxon>Bacteroidota</taxon>
        <taxon>Flavobacteriia</taxon>
        <taxon>Flavobacteriales</taxon>
        <taxon>Flavobacteriaceae</taxon>
        <taxon>Flavobacterium</taxon>
    </lineage>
</organism>
<dbReference type="EMBL" id="VJVZ01000012">
    <property type="protein sequence ID" value="TRW22552.1"/>
    <property type="molecule type" value="Genomic_DNA"/>
</dbReference>
<dbReference type="Proteomes" id="UP000320643">
    <property type="component" value="Unassembled WGS sequence"/>
</dbReference>
<proteinExistence type="predicted"/>
<protein>
    <recommendedName>
        <fullName evidence="3">Transcriptional regulator</fullName>
    </recommendedName>
</protein>
<sequence length="160" mass="18772">MSDIKKEREELIEMFGIHFETVHHLPPLGSRILATFILDSCAKQLTFDDVVEMTGASKSSVSTNLNLLLKLGKITYFTLPGDRKKYYRPSAFSERFTNYIKMIAFEKEIIDRMLSYREKTMLCSEDKFELRKTQAYKEHIIEMEELINKTIKKFKDLEGL</sequence>
<evidence type="ECO:0000313" key="1">
    <source>
        <dbReference type="EMBL" id="TRW22552.1"/>
    </source>
</evidence>
<evidence type="ECO:0008006" key="3">
    <source>
        <dbReference type="Google" id="ProtNLM"/>
    </source>
</evidence>
<evidence type="ECO:0000313" key="2">
    <source>
        <dbReference type="Proteomes" id="UP000320643"/>
    </source>
</evidence>
<dbReference type="InterPro" id="IPR036388">
    <property type="entry name" value="WH-like_DNA-bd_sf"/>
</dbReference>
<reference evidence="1 2" key="1">
    <citation type="submission" date="2019-07" db="EMBL/GenBank/DDBJ databases">
        <title>Flavobacterium sp. nov., isolated from glacier ice.</title>
        <authorList>
            <person name="Liu Q."/>
            <person name="Xin Y.-H."/>
        </authorList>
    </citation>
    <scope>NUCLEOTIDE SEQUENCE [LARGE SCALE GENOMIC DNA]</scope>
    <source>
        <strain evidence="1 2">ZT4R6</strain>
    </source>
</reference>
<dbReference type="AlphaFoldDB" id="A0A552UWE0"/>
<accession>A0A552UWE0</accession>
<dbReference type="RefSeq" id="WP_143374595.1">
    <property type="nucleotide sequence ID" value="NZ_VJVZ01000012.1"/>
</dbReference>
<comment type="caution">
    <text evidence="1">The sequence shown here is derived from an EMBL/GenBank/DDBJ whole genome shotgun (WGS) entry which is preliminary data.</text>
</comment>